<proteinExistence type="predicted"/>
<dbReference type="AlphaFoldDB" id="A0A0C9TJZ6"/>
<gene>
    <name evidence="1" type="ORF">M422DRAFT_268484</name>
</gene>
<sequence>MPHVYLPLHLWLDKSSVAKTVSKHPIIIQLGFLNHAIRNGSVNGGGVLIGYVIIVGVPSNNTDSEDDSLDSVEYAQFKWEVYHKAYKRILRTLRRKPNRGEAVTCGDKITRVVYPGFLIDTIDGEEGYCLCGTRGAQANHPCPRCLVYKGELHKLSKSFIPRTQDGMISVYNQALQASTSTARQTILKNHGLHLVEVCDTPVILDTMIKGMPHIPSECILGDCKLRSLPCLSYDMLHAFDSGEWGKHQWPLFWDHLTQPQKVQLTRNMSQGPRWRRLNHYQEVTAVDFADGNNYRAILKCILPCIVDILPRDSVVVQAIRLCGMIQTIASLNLVSDEQIEYIEKCLPKYEAICSCLSLDLDKNYNYPKHHTLLHLPEDLRAKESTTNFKDTEFQMTRIDENQEAIARIRTTVDIHDKLMEESVQEQNITDGDECPTPITSKDHWSLGFPLSSILAKKYELEHAERKGFRGFGRKLLFFLSEHINADERPSEPLEIHINVYTFAIVPLKTGGRKKTSFDAIQTSIDIPDMIVYSSLGLIRRKGFLRHDIDSPADLLRLALTCKALHGTIVPFHLHFRKINLNIGAAPLTLWYGIIAKSRLASSFRIFHSHGDPHKEQDFILPRWFRKEKHASQGQKHPRELLTSFFWINTSQILWTLSTSCLLLAEFYLHPEGVESSSSELISSPEIYPTQVIFPSLQSLIVDLAYIGDRDMLLCFEILAVGRFPKLQVLRLLEIYNTPNRPPAITVFINSATLPQLLEFMLPHVLERYRCPNISVLSINGMQRRDDLLATDVIAASLAGCMNMLQECILHIPYSLPMTFLHSLPISVKRLVVLIHSELLLEPPPKGSPFDCISHLTRLHNLTHVGGFNWDMTSIAGKEEAFLEKLSVLTELEYIGD</sequence>
<evidence type="ECO:0000313" key="1">
    <source>
        <dbReference type="EMBL" id="KIJ30023.1"/>
    </source>
</evidence>
<dbReference type="Pfam" id="PF18759">
    <property type="entry name" value="Plavaka"/>
    <property type="match status" value="1"/>
</dbReference>
<organism evidence="1 2">
    <name type="scientific">Sphaerobolus stellatus (strain SS14)</name>
    <dbReference type="NCBI Taxonomy" id="990650"/>
    <lineage>
        <taxon>Eukaryota</taxon>
        <taxon>Fungi</taxon>
        <taxon>Dikarya</taxon>
        <taxon>Basidiomycota</taxon>
        <taxon>Agaricomycotina</taxon>
        <taxon>Agaricomycetes</taxon>
        <taxon>Phallomycetidae</taxon>
        <taxon>Geastrales</taxon>
        <taxon>Sphaerobolaceae</taxon>
        <taxon>Sphaerobolus</taxon>
    </lineage>
</organism>
<reference evidence="1 2" key="1">
    <citation type="submission" date="2014-06" db="EMBL/GenBank/DDBJ databases">
        <title>Evolutionary Origins and Diversification of the Mycorrhizal Mutualists.</title>
        <authorList>
            <consortium name="DOE Joint Genome Institute"/>
            <consortium name="Mycorrhizal Genomics Consortium"/>
            <person name="Kohler A."/>
            <person name="Kuo A."/>
            <person name="Nagy L.G."/>
            <person name="Floudas D."/>
            <person name="Copeland A."/>
            <person name="Barry K.W."/>
            <person name="Cichocki N."/>
            <person name="Veneault-Fourrey C."/>
            <person name="LaButti K."/>
            <person name="Lindquist E.A."/>
            <person name="Lipzen A."/>
            <person name="Lundell T."/>
            <person name="Morin E."/>
            <person name="Murat C."/>
            <person name="Riley R."/>
            <person name="Ohm R."/>
            <person name="Sun H."/>
            <person name="Tunlid A."/>
            <person name="Henrissat B."/>
            <person name="Grigoriev I.V."/>
            <person name="Hibbett D.S."/>
            <person name="Martin F."/>
        </authorList>
    </citation>
    <scope>NUCLEOTIDE SEQUENCE [LARGE SCALE GENOMIC DNA]</scope>
    <source>
        <strain evidence="1 2">SS14</strain>
    </source>
</reference>
<protein>
    <submittedName>
        <fullName evidence="1">Uncharacterized protein</fullName>
    </submittedName>
</protein>
<dbReference type="InterPro" id="IPR041078">
    <property type="entry name" value="Plavaka"/>
</dbReference>
<dbReference type="EMBL" id="KN837270">
    <property type="protein sequence ID" value="KIJ30023.1"/>
    <property type="molecule type" value="Genomic_DNA"/>
</dbReference>
<evidence type="ECO:0000313" key="2">
    <source>
        <dbReference type="Proteomes" id="UP000054279"/>
    </source>
</evidence>
<keyword evidence="2" id="KW-1185">Reference proteome</keyword>
<dbReference type="Proteomes" id="UP000054279">
    <property type="component" value="Unassembled WGS sequence"/>
</dbReference>
<dbReference type="OrthoDB" id="3239511at2759"/>
<accession>A0A0C9TJZ6</accession>
<dbReference type="HOGENOM" id="CLU_322928_0_0_1"/>
<name>A0A0C9TJZ6_SPHS4</name>